<name>A0ACD1A7D4_9FIRM</name>
<reference evidence="1" key="1">
    <citation type="submission" date="2019-08" db="EMBL/GenBank/DDBJ databases">
        <title>Genome sequence of Clostridiales bacterium MT110.</title>
        <authorList>
            <person name="Cao J."/>
        </authorList>
    </citation>
    <scope>NUCLEOTIDE SEQUENCE</scope>
    <source>
        <strain evidence="1">MT110</strain>
    </source>
</reference>
<evidence type="ECO:0000313" key="2">
    <source>
        <dbReference type="Proteomes" id="UP000594014"/>
    </source>
</evidence>
<sequence>MTGSESRILESKILGNDQIAREIYCMTLEYEGWESEMKPGQFVNLYLNDKSMILPRPVSICEAEKGKLALVYRIVGKGTEALSSYAPGDIIRVSTPLGNGYDVTDIALRLGTDSSKTIVLAAGGLGVPPMLELAKSLRKAIEPNIKLTAVIGFQDEVFLCEELEQYCDSVLVATDNGSKGFHGNVLELMKAEGDPGDYYLACGPKPMLKAVSDYCVEKNIPIQVSLEERMGCGYGACVGCTCRIKEENDEKVPFKLKKVCKDGPVFRGNEVVWDD</sequence>
<dbReference type="Proteomes" id="UP000594014">
    <property type="component" value="Chromosome"/>
</dbReference>
<keyword evidence="2" id="KW-1185">Reference proteome</keyword>
<evidence type="ECO:0000313" key="1">
    <source>
        <dbReference type="EMBL" id="QOX62281.1"/>
    </source>
</evidence>
<gene>
    <name evidence="1" type="ORF">FRZ06_02365</name>
</gene>
<accession>A0ACD1A7D4</accession>
<dbReference type="EMBL" id="CP042469">
    <property type="protein sequence ID" value="QOX62281.1"/>
    <property type="molecule type" value="Genomic_DNA"/>
</dbReference>
<organism evidence="1 2">
    <name type="scientific">Anoxybacterium hadale</name>
    <dbReference type="NCBI Taxonomy" id="3408580"/>
    <lineage>
        <taxon>Bacteria</taxon>
        <taxon>Bacillati</taxon>
        <taxon>Bacillota</taxon>
        <taxon>Clostridia</taxon>
        <taxon>Peptostreptococcales</taxon>
        <taxon>Anaerovoracaceae</taxon>
        <taxon>Anoxybacterium</taxon>
    </lineage>
</organism>
<proteinExistence type="predicted"/>
<protein>
    <submittedName>
        <fullName evidence="1">Dihydroorotate dehydrogenase electron transfer subunit</fullName>
    </submittedName>
</protein>